<dbReference type="AlphaFoldDB" id="A0A8T1TKP3"/>
<gene>
    <name evidence="1" type="ORF">JG687_00018560</name>
</gene>
<sequence>MCFCSLDCYHEYVHAEQQVLRDDSDACEDETAIDEREREILIALQTTSYRAAAKQYGIPRWTIRDLIQHKDSIFDFERSEKRKTQRVERQPIIPFAAELVT</sequence>
<evidence type="ECO:0000313" key="2">
    <source>
        <dbReference type="Proteomes" id="UP000688947"/>
    </source>
</evidence>
<name>A0A8T1TKP3_9STRA</name>
<evidence type="ECO:0008006" key="3">
    <source>
        <dbReference type="Google" id="ProtNLM"/>
    </source>
</evidence>
<accession>A0A8T1TKP3</accession>
<reference evidence="1" key="1">
    <citation type="submission" date="2021-01" db="EMBL/GenBank/DDBJ databases">
        <title>Phytophthora aleatoria, a newly-described species from Pinus radiata is distinct from Phytophthora cactorum isolates based on comparative genomics.</title>
        <authorList>
            <person name="Mcdougal R."/>
            <person name="Panda P."/>
            <person name="Williams N."/>
            <person name="Studholme D.J."/>
        </authorList>
    </citation>
    <scope>NUCLEOTIDE SEQUENCE</scope>
    <source>
        <strain evidence="1">NZFS 3830</strain>
    </source>
</reference>
<organism evidence="1 2">
    <name type="scientific">Phytophthora cactorum</name>
    <dbReference type="NCBI Taxonomy" id="29920"/>
    <lineage>
        <taxon>Eukaryota</taxon>
        <taxon>Sar</taxon>
        <taxon>Stramenopiles</taxon>
        <taxon>Oomycota</taxon>
        <taxon>Peronosporomycetes</taxon>
        <taxon>Peronosporales</taxon>
        <taxon>Peronosporaceae</taxon>
        <taxon>Phytophthora</taxon>
    </lineage>
</organism>
<dbReference type="EMBL" id="JAENGZ010002617">
    <property type="protein sequence ID" value="KAG6943285.1"/>
    <property type="molecule type" value="Genomic_DNA"/>
</dbReference>
<comment type="caution">
    <text evidence="1">The sequence shown here is derived from an EMBL/GenBank/DDBJ whole genome shotgun (WGS) entry which is preliminary data.</text>
</comment>
<evidence type="ECO:0000313" key="1">
    <source>
        <dbReference type="EMBL" id="KAG6943285.1"/>
    </source>
</evidence>
<dbReference type="Proteomes" id="UP000688947">
    <property type="component" value="Unassembled WGS sequence"/>
</dbReference>
<proteinExistence type="predicted"/>
<protein>
    <recommendedName>
        <fullName evidence="3">Homeodomain-like</fullName>
    </recommendedName>
</protein>